<evidence type="ECO:0000313" key="3">
    <source>
        <dbReference type="EMBL" id="CAK8677396.1"/>
    </source>
</evidence>
<dbReference type="PANTHER" id="PTHR13318:SF190">
    <property type="entry name" value="PARTNER OF PAIRED, ISOFORM B"/>
    <property type="match status" value="1"/>
</dbReference>
<dbReference type="InterPro" id="IPR006553">
    <property type="entry name" value="Leu-rich_rpt_Cys-con_subtyp"/>
</dbReference>
<dbReference type="Pfam" id="PF25372">
    <property type="entry name" value="DUF7885"/>
    <property type="match status" value="1"/>
</dbReference>
<dbReference type="InterPro" id="IPR032675">
    <property type="entry name" value="LRR_dom_sf"/>
</dbReference>
<feature type="domain" description="F-box" evidence="2">
    <location>
        <begin position="16"/>
        <end position="63"/>
    </location>
</feature>
<evidence type="ECO:0000256" key="1">
    <source>
        <dbReference type="ARBA" id="ARBA00022786"/>
    </source>
</evidence>
<dbReference type="Proteomes" id="UP001642483">
    <property type="component" value="Unassembled WGS sequence"/>
</dbReference>
<dbReference type="SUPFAM" id="SSF81383">
    <property type="entry name" value="F-box domain"/>
    <property type="match status" value="1"/>
</dbReference>
<gene>
    <name evidence="3" type="ORF">CVLEPA_LOCUS6780</name>
</gene>
<dbReference type="InterPro" id="IPR001810">
    <property type="entry name" value="F-box_dom"/>
</dbReference>
<dbReference type="PROSITE" id="PS50181">
    <property type="entry name" value="FBOX"/>
    <property type="match status" value="1"/>
</dbReference>
<evidence type="ECO:0000259" key="2">
    <source>
        <dbReference type="PROSITE" id="PS50181"/>
    </source>
</evidence>
<evidence type="ECO:0000313" key="4">
    <source>
        <dbReference type="Proteomes" id="UP001642483"/>
    </source>
</evidence>
<dbReference type="SMART" id="SM00367">
    <property type="entry name" value="LRR_CC"/>
    <property type="match status" value="7"/>
</dbReference>
<dbReference type="InterPro" id="IPR036047">
    <property type="entry name" value="F-box-like_dom_sf"/>
</dbReference>
<proteinExistence type="predicted"/>
<dbReference type="SUPFAM" id="SSF52047">
    <property type="entry name" value="RNI-like"/>
    <property type="match status" value="1"/>
</dbReference>
<organism evidence="3 4">
    <name type="scientific">Clavelina lepadiformis</name>
    <name type="common">Light-bulb sea squirt</name>
    <name type="synonym">Ascidia lepadiformis</name>
    <dbReference type="NCBI Taxonomy" id="159417"/>
    <lineage>
        <taxon>Eukaryota</taxon>
        <taxon>Metazoa</taxon>
        <taxon>Chordata</taxon>
        <taxon>Tunicata</taxon>
        <taxon>Ascidiacea</taxon>
        <taxon>Aplousobranchia</taxon>
        <taxon>Clavelinidae</taxon>
        <taxon>Clavelina</taxon>
    </lineage>
</organism>
<comment type="caution">
    <text evidence="3">The sequence shown here is derived from an EMBL/GenBank/DDBJ whole genome shotgun (WGS) entry which is preliminary data.</text>
</comment>
<name>A0ABP0FCI2_CLALP</name>
<dbReference type="PANTHER" id="PTHR13318">
    <property type="entry name" value="PARTNER OF PAIRED, ISOFORM B-RELATED"/>
    <property type="match status" value="1"/>
</dbReference>
<reference evidence="3 4" key="1">
    <citation type="submission" date="2024-02" db="EMBL/GenBank/DDBJ databases">
        <authorList>
            <person name="Daric V."/>
            <person name="Darras S."/>
        </authorList>
    </citation>
    <scope>NUCLEOTIDE SEQUENCE [LARGE SCALE GENOMIC DNA]</scope>
</reference>
<protein>
    <recommendedName>
        <fullName evidence="2">F-box domain-containing protein</fullName>
    </recommendedName>
</protein>
<dbReference type="Gene3D" id="3.80.10.10">
    <property type="entry name" value="Ribonuclease Inhibitor"/>
    <property type="match status" value="2"/>
</dbReference>
<sequence length="440" mass="50076">MEESASDCSSGENATGVDWMKLPSELWLEIFSYMSPVNIVGVLRYVSTLFESYSFHPSLWREINLTDWNGPITHLDSFIENLSPVIDQVSQHLRTLSFCQITGNFVFDSDKRCLFYKFSNIVSLEITDCDCVTAEILAEIRQNCKNIEALVLSGCCEVNDEALEVVSKFEHLTRLDIEGCCFVSDKGVNFIAEMSGQILIFLSRGVHRLSDRGIVNLVSKQTKIESLVLSGENLTDYSVINACLHLANLKHFEIFKCENFTDRSIYALCGKVKLERLHLEKIAEEISTRAFNSLFRYKPMLNLKELGLYIADAVVDETIDAISSGCPRLDTLELTFCSKVTDKSIDKLIKSCRKLEIMCLNGMTSLKGDWLARIDHYLPKLHCLCIAFCSGISDDKIKHLLSRKSEISVYTNKKKYKEFPKDEHINCCLRKISFEDFNEI</sequence>
<dbReference type="Pfam" id="PF12937">
    <property type="entry name" value="F-box-like"/>
    <property type="match status" value="1"/>
</dbReference>
<accession>A0ABP0FCI2</accession>
<keyword evidence="1" id="KW-0833">Ubl conjugation pathway</keyword>
<keyword evidence="4" id="KW-1185">Reference proteome</keyword>
<dbReference type="EMBL" id="CAWYQH010000046">
    <property type="protein sequence ID" value="CAK8677396.1"/>
    <property type="molecule type" value="Genomic_DNA"/>
</dbReference>
<dbReference type="InterPro" id="IPR057207">
    <property type="entry name" value="FBXL15_LRR"/>
</dbReference>